<dbReference type="GO" id="GO:0071035">
    <property type="term" value="P:nuclear polyadenylation-dependent rRNA catabolic process"/>
    <property type="evidence" value="ECO:0007669"/>
    <property type="project" value="TreeGrafter"/>
</dbReference>
<keyword evidence="6" id="KW-0698">rRNA processing</keyword>
<dbReference type="AlphaFoldDB" id="A0A6M2DFY0"/>
<dbReference type="InterPro" id="IPR027408">
    <property type="entry name" value="PNPase/RNase_PH_dom_sf"/>
</dbReference>
<dbReference type="Pfam" id="PF03725">
    <property type="entry name" value="RNase_PH_C"/>
    <property type="match status" value="1"/>
</dbReference>
<evidence type="ECO:0000256" key="5">
    <source>
        <dbReference type="ARBA" id="ARBA00022490"/>
    </source>
</evidence>
<dbReference type="GO" id="GO:0000177">
    <property type="term" value="C:cytoplasmic exosome (RNase complex)"/>
    <property type="evidence" value="ECO:0007669"/>
    <property type="project" value="TreeGrafter"/>
</dbReference>
<protein>
    <recommendedName>
        <fullName evidence="4">Exosome complex component RRP45</fullName>
    </recommendedName>
    <alternativeName>
        <fullName evidence="10">Exosome component 9</fullName>
    </alternativeName>
</protein>
<dbReference type="PANTHER" id="PTHR11097">
    <property type="entry name" value="EXOSOME COMPLEX EXONUCLEASE RIBOSOMAL RNA PROCESSING PROTEIN"/>
    <property type="match status" value="1"/>
</dbReference>
<comment type="similarity">
    <text evidence="3">Belongs to the RNase PH family.</text>
</comment>
<dbReference type="InterPro" id="IPR033100">
    <property type="entry name" value="Rrp45"/>
</dbReference>
<dbReference type="Pfam" id="PF01138">
    <property type="entry name" value="RNase_PH"/>
    <property type="match status" value="1"/>
</dbReference>
<dbReference type="GO" id="GO:0035925">
    <property type="term" value="F:mRNA 3'-UTR AU-rich region binding"/>
    <property type="evidence" value="ECO:0007669"/>
    <property type="project" value="TreeGrafter"/>
</dbReference>
<evidence type="ECO:0000256" key="6">
    <source>
        <dbReference type="ARBA" id="ARBA00022552"/>
    </source>
</evidence>
<feature type="domain" description="Exoribonuclease phosphorolytic" evidence="12">
    <location>
        <begin position="189"/>
        <end position="252"/>
    </location>
</feature>
<proteinExistence type="inferred from homology"/>
<keyword evidence="8" id="KW-0694">RNA-binding</keyword>
<evidence type="ECO:0000259" key="11">
    <source>
        <dbReference type="Pfam" id="PF01138"/>
    </source>
</evidence>
<organism evidence="13">
    <name type="scientific">Xenopsylla cheopis</name>
    <name type="common">Oriental rat flea</name>
    <name type="synonym">Pulex cheopis</name>
    <dbReference type="NCBI Taxonomy" id="163159"/>
    <lineage>
        <taxon>Eukaryota</taxon>
        <taxon>Metazoa</taxon>
        <taxon>Ecdysozoa</taxon>
        <taxon>Arthropoda</taxon>
        <taxon>Hexapoda</taxon>
        <taxon>Insecta</taxon>
        <taxon>Pterygota</taxon>
        <taxon>Neoptera</taxon>
        <taxon>Endopterygota</taxon>
        <taxon>Siphonaptera</taxon>
        <taxon>Pulicidae</taxon>
        <taxon>Xenopsyllinae</taxon>
        <taxon>Xenopsylla</taxon>
    </lineage>
</organism>
<sequence length="442" mass="49201">MKETIVSSCERTFLKKAISEGTRLDGRQFNEWRKININFGTDWGCVHVSLGETKVLAQVTCEVALPKQTRPNEGLLNVNVELSTMASPYFETSRSTDEFIQINRLLEKALKDSRAIDLESLCIVAEEKVWAIRVDVTVLNHEGNIMDCVSIAALTALTHFKRPDVTTTGEQIIIHTLQDKDPLPIVIHHYPVSVTYAVFGDNNAVIADPTIIEEKVSDALLLFGVNAFRELCGLHLAGSALTQPELILSCANKSAERAIFVVQFIKEAIAKDAELRNFQNTVGFDKCIQENKITALACERMPIKLSKFNPDNDFTSKKRPGNGFNKHFYFNDENEEQINEETSSEVCINSVGTGSAEVTNEAPKFGEGLKNTWIAEKQELSDLDSASEEEDQKPCISTKMEYKSKTKANVIVIDSSESSEEDVVLLEEEIVKIDLTVSSNDV</sequence>
<evidence type="ECO:0000256" key="10">
    <source>
        <dbReference type="ARBA" id="ARBA00032660"/>
    </source>
</evidence>
<dbReference type="InterPro" id="IPR036345">
    <property type="entry name" value="ExoRNase_PH_dom2_sf"/>
</dbReference>
<evidence type="ECO:0000256" key="2">
    <source>
        <dbReference type="ARBA" id="ARBA00004604"/>
    </source>
</evidence>
<comment type="subcellular location">
    <subcellularLocation>
        <location evidence="1">Cytoplasm</location>
    </subcellularLocation>
    <subcellularLocation>
        <location evidence="2">Nucleus</location>
        <location evidence="2">Nucleolus</location>
    </subcellularLocation>
</comment>
<evidence type="ECO:0000259" key="12">
    <source>
        <dbReference type="Pfam" id="PF03725"/>
    </source>
</evidence>
<dbReference type="GO" id="GO:0034473">
    <property type="term" value="P:U1 snRNA 3'-end processing"/>
    <property type="evidence" value="ECO:0007669"/>
    <property type="project" value="TreeGrafter"/>
</dbReference>
<dbReference type="PANTHER" id="PTHR11097:SF14">
    <property type="entry name" value="EXOSOME COMPLEX COMPONENT RRP45"/>
    <property type="match status" value="1"/>
</dbReference>
<feature type="domain" description="Exoribonuclease phosphorolytic" evidence="11">
    <location>
        <begin position="31"/>
        <end position="163"/>
    </location>
</feature>
<evidence type="ECO:0000256" key="9">
    <source>
        <dbReference type="ARBA" id="ARBA00023242"/>
    </source>
</evidence>
<dbReference type="EMBL" id="GIIL01000312">
    <property type="protein sequence ID" value="NOV44038.1"/>
    <property type="molecule type" value="Transcribed_RNA"/>
</dbReference>
<name>A0A6M2DFY0_XENCH</name>
<dbReference type="GO" id="GO:0071028">
    <property type="term" value="P:nuclear mRNA surveillance"/>
    <property type="evidence" value="ECO:0007669"/>
    <property type="project" value="TreeGrafter"/>
</dbReference>
<dbReference type="GO" id="GO:0034475">
    <property type="term" value="P:U4 snRNA 3'-end processing"/>
    <property type="evidence" value="ECO:0007669"/>
    <property type="project" value="TreeGrafter"/>
</dbReference>
<dbReference type="SUPFAM" id="SSF55666">
    <property type="entry name" value="Ribonuclease PH domain 2-like"/>
    <property type="match status" value="1"/>
</dbReference>
<dbReference type="Gene3D" id="3.30.230.70">
    <property type="entry name" value="GHMP Kinase, N-terminal domain"/>
    <property type="match status" value="1"/>
</dbReference>
<evidence type="ECO:0000313" key="13">
    <source>
        <dbReference type="EMBL" id="NOV44038.1"/>
    </source>
</evidence>
<accession>A0A6M2DFY0</accession>
<keyword evidence="7" id="KW-0271">Exosome</keyword>
<dbReference type="InterPro" id="IPR015847">
    <property type="entry name" value="ExoRNase_PH_dom2"/>
</dbReference>
<keyword evidence="9" id="KW-0539">Nucleus</keyword>
<evidence type="ECO:0000256" key="3">
    <source>
        <dbReference type="ARBA" id="ARBA00006678"/>
    </source>
</evidence>
<dbReference type="GO" id="GO:0016075">
    <property type="term" value="P:rRNA catabolic process"/>
    <property type="evidence" value="ECO:0007669"/>
    <property type="project" value="TreeGrafter"/>
</dbReference>
<dbReference type="InterPro" id="IPR001247">
    <property type="entry name" value="ExoRNase_PH_dom1"/>
</dbReference>
<evidence type="ECO:0000256" key="8">
    <source>
        <dbReference type="ARBA" id="ARBA00022884"/>
    </source>
</evidence>
<reference evidence="13" key="1">
    <citation type="submission" date="2020-03" db="EMBL/GenBank/DDBJ databases">
        <title>Transcriptomic Profiling of the Digestive Tract of the Rat Flea, Xenopsylla cheopis, Following Blood Feeding and Infection with Yersinia pestis.</title>
        <authorList>
            <person name="Bland D.M."/>
            <person name="Martens C.A."/>
            <person name="Virtaneva K."/>
            <person name="Kanakabandi K."/>
            <person name="Long D."/>
            <person name="Rosenke R."/>
            <person name="Saturday G.A."/>
            <person name="Hoyt F.H."/>
            <person name="Bruno D.P."/>
            <person name="Ribeiro J.M.C."/>
            <person name="Hinnebusch J."/>
        </authorList>
    </citation>
    <scope>NUCLEOTIDE SEQUENCE</scope>
</reference>
<dbReference type="SUPFAM" id="SSF54211">
    <property type="entry name" value="Ribosomal protein S5 domain 2-like"/>
    <property type="match status" value="1"/>
</dbReference>
<dbReference type="CDD" id="cd11368">
    <property type="entry name" value="RNase_PH_RRP45"/>
    <property type="match status" value="1"/>
</dbReference>
<dbReference type="InterPro" id="IPR020568">
    <property type="entry name" value="Ribosomal_Su5_D2-typ_SF"/>
</dbReference>
<evidence type="ECO:0000256" key="4">
    <source>
        <dbReference type="ARBA" id="ARBA00019572"/>
    </source>
</evidence>
<evidence type="ECO:0000256" key="7">
    <source>
        <dbReference type="ARBA" id="ARBA00022835"/>
    </source>
</evidence>
<dbReference type="GO" id="GO:0005730">
    <property type="term" value="C:nucleolus"/>
    <property type="evidence" value="ECO:0007669"/>
    <property type="project" value="UniProtKB-SubCell"/>
</dbReference>
<dbReference type="InterPro" id="IPR050590">
    <property type="entry name" value="Exosome_comp_Rrp42_subfam"/>
</dbReference>
<keyword evidence="5" id="KW-0963">Cytoplasm</keyword>
<dbReference type="FunFam" id="3.30.230.70:FF:000005">
    <property type="entry name" value="Exosome complex component RRP45"/>
    <property type="match status" value="1"/>
</dbReference>
<dbReference type="GO" id="GO:0071038">
    <property type="term" value="P:TRAMP-dependent tRNA surveillance pathway"/>
    <property type="evidence" value="ECO:0007669"/>
    <property type="project" value="TreeGrafter"/>
</dbReference>
<evidence type="ECO:0000256" key="1">
    <source>
        <dbReference type="ARBA" id="ARBA00004496"/>
    </source>
</evidence>
<dbReference type="GO" id="GO:0000176">
    <property type="term" value="C:nuclear exosome (RNase complex)"/>
    <property type="evidence" value="ECO:0007669"/>
    <property type="project" value="TreeGrafter"/>
</dbReference>
<dbReference type="GO" id="GO:0000467">
    <property type="term" value="P:exonucleolytic trimming to generate mature 3'-end of 5.8S rRNA from tricistronic rRNA transcript (SSU-rRNA, 5.8S rRNA, LSU-rRNA)"/>
    <property type="evidence" value="ECO:0007669"/>
    <property type="project" value="TreeGrafter"/>
</dbReference>
<dbReference type="GO" id="GO:0034476">
    <property type="term" value="P:U5 snRNA 3'-end processing"/>
    <property type="evidence" value="ECO:0007669"/>
    <property type="project" value="TreeGrafter"/>
</dbReference>